<name>A0A5Q3QA42_9PSEU</name>
<sequence length="115" mass="11916">MRLLIDVSQVSFTVSREAEPKNDQNGVQRMDRNTKEPLFAVQLVAVDEGGAEVINVTVAGAVPPKVAKGQPVSPAELQAIPWAQNGRNGTAYRAKSITPVSTGTASGKSSGAAAS</sequence>
<dbReference type="KEGG" id="sace:GIY23_01935"/>
<evidence type="ECO:0008006" key="4">
    <source>
        <dbReference type="Google" id="ProtNLM"/>
    </source>
</evidence>
<dbReference type="EMBL" id="CP045929">
    <property type="protein sequence ID" value="QGK68479.1"/>
    <property type="molecule type" value="Genomic_DNA"/>
</dbReference>
<keyword evidence="3" id="KW-1185">Reference proteome</keyword>
<feature type="region of interest" description="Disordered" evidence="1">
    <location>
        <begin position="81"/>
        <end position="115"/>
    </location>
</feature>
<organism evidence="2 3">
    <name type="scientific">Allosaccharopolyspora coralli</name>
    <dbReference type="NCBI Taxonomy" id="2665642"/>
    <lineage>
        <taxon>Bacteria</taxon>
        <taxon>Bacillati</taxon>
        <taxon>Actinomycetota</taxon>
        <taxon>Actinomycetes</taxon>
        <taxon>Pseudonocardiales</taxon>
        <taxon>Pseudonocardiaceae</taxon>
        <taxon>Allosaccharopolyspora</taxon>
    </lineage>
</organism>
<evidence type="ECO:0000313" key="2">
    <source>
        <dbReference type="EMBL" id="QGK68479.1"/>
    </source>
</evidence>
<dbReference type="AlphaFoldDB" id="A0A5Q3QA42"/>
<proteinExistence type="predicted"/>
<evidence type="ECO:0000313" key="3">
    <source>
        <dbReference type="Proteomes" id="UP000371041"/>
    </source>
</evidence>
<protein>
    <recommendedName>
        <fullName evidence="4">Regulatory protein</fullName>
    </recommendedName>
</protein>
<dbReference type="Proteomes" id="UP000371041">
    <property type="component" value="Chromosome"/>
</dbReference>
<evidence type="ECO:0000256" key="1">
    <source>
        <dbReference type="SAM" id="MobiDB-lite"/>
    </source>
</evidence>
<gene>
    <name evidence="2" type="ORF">GIY23_01935</name>
</gene>
<reference evidence="3" key="1">
    <citation type="submission" date="2019-11" db="EMBL/GenBank/DDBJ databases">
        <title>The complete genome sequence of Saccharopolyspora sp. E2A.</title>
        <authorList>
            <person name="Zhang G."/>
        </authorList>
    </citation>
    <scope>NUCLEOTIDE SEQUENCE [LARGE SCALE GENOMIC DNA]</scope>
    <source>
        <strain evidence="3">E2A</strain>
    </source>
</reference>
<feature type="compositionally biased region" description="Low complexity" evidence="1">
    <location>
        <begin position="101"/>
        <end position="115"/>
    </location>
</feature>
<dbReference type="RefSeq" id="WP_154075088.1">
    <property type="nucleotide sequence ID" value="NZ_CP045929.1"/>
</dbReference>
<accession>A0A5Q3QA42</accession>